<dbReference type="SUPFAM" id="SSF52172">
    <property type="entry name" value="CheY-like"/>
    <property type="match status" value="1"/>
</dbReference>
<gene>
    <name evidence="1" type="ORF">DM558_14830</name>
</gene>
<evidence type="ECO:0000313" key="1">
    <source>
        <dbReference type="EMBL" id="AZS51964.1"/>
    </source>
</evidence>
<organism evidence="1 2">
    <name type="scientific">Entomomonas moraniae</name>
    <dbReference type="NCBI Taxonomy" id="2213226"/>
    <lineage>
        <taxon>Bacteria</taxon>
        <taxon>Pseudomonadati</taxon>
        <taxon>Pseudomonadota</taxon>
        <taxon>Gammaproteobacteria</taxon>
        <taxon>Pseudomonadales</taxon>
        <taxon>Pseudomonadaceae</taxon>
        <taxon>Entomomonas</taxon>
    </lineage>
</organism>
<dbReference type="InterPro" id="IPR011006">
    <property type="entry name" value="CheY-like_superfamily"/>
</dbReference>
<dbReference type="EMBL" id="CP029822">
    <property type="protein sequence ID" value="AZS51964.1"/>
    <property type="molecule type" value="Genomic_DNA"/>
</dbReference>
<protein>
    <recommendedName>
        <fullName evidence="3">Response regulator</fullName>
    </recommendedName>
</protein>
<dbReference type="Proteomes" id="UP000273143">
    <property type="component" value="Chromosome"/>
</dbReference>
<keyword evidence="2" id="KW-1185">Reference proteome</keyword>
<dbReference type="RefSeq" id="WP_127164630.1">
    <property type="nucleotide sequence ID" value="NZ_CP029822.1"/>
</dbReference>
<dbReference type="Gene3D" id="3.40.50.2300">
    <property type="match status" value="1"/>
</dbReference>
<dbReference type="AlphaFoldDB" id="A0A3Q9JMJ1"/>
<evidence type="ECO:0008006" key="3">
    <source>
        <dbReference type="Google" id="ProtNLM"/>
    </source>
</evidence>
<name>A0A3Q9JMJ1_9GAMM</name>
<accession>A0A3Q9JMJ1</accession>
<dbReference type="KEGG" id="emo:DM558_14830"/>
<evidence type="ECO:0000313" key="2">
    <source>
        <dbReference type="Proteomes" id="UP000273143"/>
    </source>
</evidence>
<reference evidence="2" key="1">
    <citation type="submission" date="2018-06" db="EMBL/GenBank/DDBJ databases">
        <title>Complete genome of Pseudomonas insecticola strain QZS01.</title>
        <authorList>
            <person name="Wang J."/>
            <person name="Su Q."/>
        </authorList>
    </citation>
    <scope>NUCLEOTIDE SEQUENCE [LARGE SCALE GENOMIC DNA]</scope>
    <source>
        <strain evidence="2">QZS01</strain>
    </source>
</reference>
<sequence length="381" mass="43211">MSSSDQNSHVVFDFYKRKEKTKDEMEIELNVGKNDLDKVYASKKIQIVILDLDTKAMGTLSSLLKPRYEVHCCTSPSSALRLLSTKKIALIISEQAFPNLSILGVDFLKQAKKIAPFTTRILLAGQLDFGKAKYSLEKGDVFKLVKRPFDNNRILGLIDDAVESYLEKSGGLAAAAAKMQQLSPNITKQIELTKTVSPSSNPVVIQCEDNAFFDEVKENYTDKALFIHAKSKEETIKTLETTVVKTLVYCFNDSSLREEKEILFLEQIKNELPHLTIITIMSKDRMNYQQIMNLLTNKIIFNYLPFNTKLEKLYQQLSAAIEMSNRLYTGPVYLVWPPLERVEPKAEEETISEALKDVSLKVKEGVLSGLETVRGFFKKKN</sequence>
<proteinExistence type="predicted"/>